<dbReference type="SUPFAM" id="SSF48371">
    <property type="entry name" value="ARM repeat"/>
    <property type="match status" value="1"/>
</dbReference>
<sequence length="237" mass="27059">MKTGYADFNSFRHPHFTDNFSDSCDEKLPSVKSQVKLSLTHRLLNEFLSFCNAEQKSEMIDSLKDRIPEMVHTNDGSWVALRCIWDGTAKERKMIVKNFKSLVVKTCLEEFGHRVLIGIFDAVDDTVLVNKYIVQEIANEVRTVALNRFGERVLHYLVHPRDPRYFGKGSLDIFKKGDNNANSKKDAKERYAQLFAGIAKPLLTFIVANLNELLFDSLTALLVLSVLEPKCKLEPSF</sequence>
<dbReference type="AlphaFoldDB" id="A0A183U3M2"/>
<reference evidence="4 5" key="2">
    <citation type="submission" date="2018-11" db="EMBL/GenBank/DDBJ databases">
        <authorList>
            <consortium name="Pathogen Informatics"/>
        </authorList>
    </citation>
    <scope>NUCLEOTIDE SEQUENCE [LARGE SCALE GENOMIC DNA]</scope>
</reference>
<evidence type="ECO:0000313" key="6">
    <source>
        <dbReference type="WBParaSite" id="TCNE_0000309201-mRNA-1"/>
    </source>
</evidence>
<dbReference type="InterPro" id="IPR011989">
    <property type="entry name" value="ARM-like"/>
</dbReference>
<keyword evidence="1" id="KW-0677">Repeat</keyword>
<evidence type="ECO:0000313" key="5">
    <source>
        <dbReference type="Proteomes" id="UP000050794"/>
    </source>
</evidence>
<dbReference type="WBParaSite" id="TCNE_0000309201-mRNA-1">
    <property type="protein sequence ID" value="TCNE_0000309201-mRNA-1"/>
    <property type="gene ID" value="TCNE_0000309201"/>
</dbReference>
<gene>
    <name evidence="4" type="ORF">TCNE_LOCUS3092</name>
</gene>
<dbReference type="SMART" id="SM00025">
    <property type="entry name" value="Pumilio"/>
    <property type="match status" value="2"/>
</dbReference>
<dbReference type="Gene3D" id="1.25.10.10">
    <property type="entry name" value="Leucine-rich Repeat Variant"/>
    <property type="match status" value="1"/>
</dbReference>
<dbReference type="InterPro" id="IPR012959">
    <property type="entry name" value="CPL_dom"/>
</dbReference>
<accession>A0A183U3M2</accession>
<evidence type="ECO:0000256" key="2">
    <source>
        <dbReference type="ARBA" id="ARBA00022884"/>
    </source>
</evidence>
<name>A0A183U3M2_TOXCA</name>
<organism evidence="5 6">
    <name type="scientific">Toxocara canis</name>
    <name type="common">Canine roundworm</name>
    <dbReference type="NCBI Taxonomy" id="6265"/>
    <lineage>
        <taxon>Eukaryota</taxon>
        <taxon>Metazoa</taxon>
        <taxon>Ecdysozoa</taxon>
        <taxon>Nematoda</taxon>
        <taxon>Chromadorea</taxon>
        <taxon>Rhabditida</taxon>
        <taxon>Spirurina</taxon>
        <taxon>Ascaridomorpha</taxon>
        <taxon>Ascaridoidea</taxon>
        <taxon>Toxocaridae</taxon>
        <taxon>Toxocara</taxon>
    </lineage>
</organism>
<dbReference type="InterPro" id="IPR040059">
    <property type="entry name" value="PUM3"/>
</dbReference>
<dbReference type="PANTHER" id="PTHR13389:SF0">
    <property type="entry name" value="PUMILIO HOMOLOG 3"/>
    <property type="match status" value="1"/>
</dbReference>
<evidence type="ECO:0000313" key="4">
    <source>
        <dbReference type="EMBL" id="VDM28809.1"/>
    </source>
</evidence>
<dbReference type="GO" id="GO:0006417">
    <property type="term" value="P:regulation of translation"/>
    <property type="evidence" value="ECO:0007669"/>
    <property type="project" value="TreeGrafter"/>
</dbReference>
<evidence type="ECO:0000259" key="3">
    <source>
        <dbReference type="Pfam" id="PF08144"/>
    </source>
</evidence>
<dbReference type="GO" id="GO:0003729">
    <property type="term" value="F:mRNA binding"/>
    <property type="evidence" value="ECO:0007669"/>
    <property type="project" value="TreeGrafter"/>
</dbReference>
<proteinExistence type="predicted"/>
<protein>
    <submittedName>
        <fullName evidence="6">CPL domain-containing protein</fullName>
    </submittedName>
</protein>
<dbReference type="EMBL" id="UYWY01003659">
    <property type="protein sequence ID" value="VDM28809.1"/>
    <property type="molecule type" value="Genomic_DNA"/>
</dbReference>
<reference evidence="6" key="1">
    <citation type="submission" date="2016-06" db="UniProtKB">
        <authorList>
            <consortium name="WormBaseParasite"/>
        </authorList>
    </citation>
    <scope>IDENTIFICATION</scope>
</reference>
<evidence type="ECO:0000256" key="1">
    <source>
        <dbReference type="ARBA" id="ARBA00022737"/>
    </source>
</evidence>
<dbReference type="Pfam" id="PF08144">
    <property type="entry name" value="CPL"/>
    <property type="match status" value="1"/>
</dbReference>
<keyword evidence="2" id="KW-0694">RNA-binding</keyword>
<keyword evidence="5" id="KW-1185">Reference proteome</keyword>
<dbReference type="InterPro" id="IPR016024">
    <property type="entry name" value="ARM-type_fold"/>
</dbReference>
<dbReference type="Proteomes" id="UP000050794">
    <property type="component" value="Unassembled WGS sequence"/>
</dbReference>
<feature type="domain" description="CPL" evidence="3">
    <location>
        <begin position="147"/>
        <end position="229"/>
    </location>
</feature>
<dbReference type="InterPro" id="IPR001313">
    <property type="entry name" value="Pumilio_RNA-bd_rpt"/>
</dbReference>
<dbReference type="GO" id="GO:0005730">
    <property type="term" value="C:nucleolus"/>
    <property type="evidence" value="ECO:0007669"/>
    <property type="project" value="TreeGrafter"/>
</dbReference>
<dbReference type="PANTHER" id="PTHR13389">
    <property type="entry name" value="PUMILIO HOMOLOG 3"/>
    <property type="match status" value="1"/>
</dbReference>